<keyword evidence="3" id="KW-1185">Reference proteome</keyword>
<feature type="compositionally biased region" description="Basic residues" evidence="1">
    <location>
        <begin position="348"/>
        <end position="358"/>
    </location>
</feature>
<dbReference type="EMBL" id="JARJLG010000015">
    <property type="protein sequence ID" value="KAJ7774538.1"/>
    <property type="molecule type" value="Genomic_DNA"/>
</dbReference>
<accession>A0AAD7K0R2</accession>
<dbReference type="Proteomes" id="UP001215280">
    <property type="component" value="Unassembled WGS sequence"/>
</dbReference>
<organism evidence="2 3">
    <name type="scientific">Mycena maculata</name>
    <dbReference type="NCBI Taxonomy" id="230809"/>
    <lineage>
        <taxon>Eukaryota</taxon>
        <taxon>Fungi</taxon>
        <taxon>Dikarya</taxon>
        <taxon>Basidiomycota</taxon>
        <taxon>Agaricomycotina</taxon>
        <taxon>Agaricomycetes</taxon>
        <taxon>Agaricomycetidae</taxon>
        <taxon>Agaricales</taxon>
        <taxon>Marasmiineae</taxon>
        <taxon>Mycenaceae</taxon>
        <taxon>Mycena</taxon>
    </lineage>
</organism>
<proteinExistence type="predicted"/>
<name>A0AAD7K0R2_9AGAR</name>
<reference evidence="2" key="1">
    <citation type="submission" date="2023-03" db="EMBL/GenBank/DDBJ databases">
        <title>Massive genome expansion in bonnet fungi (Mycena s.s.) driven by repeated elements and novel gene families across ecological guilds.</title>
        <authorList>
            <consortium name="Lawrence Berkeley National Laboratory"/>
            <person name="Harder C.B."/>
            <person name="Miyauchi S."/>
            <person name="Viragh M."/>
            <person name="Kuo A."/>
            <person name="Thoen E."/>
            <person name="Andreopoulos B."/>
            <person name="Lu D."/>
            <person name="Skrede I."/>
            <person name="Drula E."/>
            <person name="Henrissat B."/>
            <person name="Morin E."/>
            <person name="Kohler A."/>
            <person name="Barry K."/>
            <person name="LaButti K."/>
            <person name="Morin E."/>
            <person name="Salamov A."/>
            <person name="Lipzen A."/>
            <person name="Mereny Z."/>
            <person name="Hegedus B."/>
            <person name="Baldrian P."/>
            <person name="Stursova M."/>
            <person name="Weitz H."/>
            <person name="Taylor A."/>
            <person name="Grigoriev I.V."/>
            <person name="Nagy L.G."/>
            <person name="Martin F."/>
            <person name="Kauserud H."/>
        </authorList>
    </citation>
    <scope>NUCLEOTIDE SEQUENCE</scope>
    <source>
        <strain evidence="2">CBHHK188m</strain>
    </source>
</reference>
<evidence type="ECO:0000313" key="3">
    <source>
        <dbReference type="Proteomes" id="UP001215280"/>
    </source>
</evidence>
<evidence type="ECO:0000313" key="2">
    <source>
        <dbReference type="EMBL" id="KAJ7774538.1"/>
    </source>
</evidence>
<feature type="region of interest" description="Disordered" evidence="1">
    <location>
        <begin position="280"/>
        <end position="365"/>
    </location>
</feature>
<dbReference type="AlphaFoldDB" id="A0AAD7K0R2"/>
<feature type="compositionally biased region" description="Basic and acidic residues" evidence="1">
    <location>
        <begin position="53"/>
        <end position="72"/>
    </location>
</feature>
<feature type="compositionally biased region" description="Pro residues" evidence="1">
    <location>
        <begin position="282"/>
        <end position="295"/>
    </location>
</feature>
<feature type="compositionally biased region" description="Basic and acidic residues" evidence="1">
    <location>
        <begin position="332"/>
        <end position="347"/>
    </location>
</feature>
<feature type="region of interest" description="Disordered" evidence="1">
    <location>
        <begin position="52"/>
        <end position="120"/>
    </location>
</feature>
<comment type="caution">
    <text evidence="2">The sequence shown here is derived from an EMBL/GenBank/DDBJ whole genome shotgun (WGS) entry which is preliminary data.</text>
</comment>
<gene>
    <name evidence="2" type="ORF">DFH07DRAFT_986392</name>
</gene>
<sequence>MSLRTGIISNPNNEVVNRMSRNVARQSATACKARESRELADESKQIQLQLEQEVERRRESTALSKELKERLKATKGTSGKRGRSAASTMLSASSSGRVKSAPVRSVAPRATPTQSPVILPSTRQISDPSIVDFSYPQPAPVRSVAPWAAPTQSPSALPSTSQISDPSIADFSYPQPLTEYFTYNHSTPNYRSGSDFDIASLGLSTLQFPQQPSAVPMESPPPAFDLSAFGGNTSFGLSSDFNALVPFHAPAIEYGYPVQDYTMSLFESYGFPSGAATLDPLPMLPPPPPESPAAPSPSIDGLPEMRPSTSRPRRARKEVDEANILTSSRSRAPSDRKRIAEEAESTRAQKKPRSRKPKILPSQAAAQEPPSMCRVCCQARHFPGGCAVCAIECTVLHIFM</sequence>
<feature type="compositionally biased region" description="Low complexity" evidence="1">
    <location>
        <begin position="84"/>
        <end position="95"/>
    </location>
</feature>
<evidence type="ECO:0000256" key="1">
    <source>
        <dbReference type="SAM" id="MobiDB-lite"/>
    </source>
</evidence>
<protein>
    <submittedName>
        <fullName evidence="2">Uncharacterized protein</fullName>
    </submittedName>
</protein>
<feature type="compositionally biased region" description="Polar residues" evidence="1">
    <location>
        <begin position="111"/>
        <end position="120"/>
    </location>
</feature>